<proteinExistence type="predicted"/>
<evidence type="ECO:0000313" key="1">
    <source>
        <dbReference type="EMBL" id="JAE36859.1"/>
    </source>
</evidence>
<reference evidence="1" key="2">
    <citation type="journal article" date="2015" name="Data Brief">
        <title>Shoot transcriptome of the giant reed, Arundo donax.</title>
        <authorList>
            <person name="Barrero R.A."/>
            <person name="Guerrero F.D."/>
            <person name="Moolhuijzen P."/>
            <person name="Goolsby J.A."/>
            <person name="Tidwell J."/>
            <person name="Bellgard S.E."/>
            <person name="Bellgard M.I."/>
        </authorList>
    </citation>
    <scope>NUCLEOTIDE SEQUENCE</scope>
    <source>
        <tissue evidence="1">Shoot tissue taken approximately 20 cm above the soil surface</tissue>
    </source>
</reference>
<sequence length="88" mass="10229">MLLLHCSENCCSNCGCFWIPQHHIIPYGQLVYMMSPGVFSWNKFTRLFTPLQYCIQRSKAGPGYHQLMLCFMTRGSQEAMILMRLLCC</sequence>
<protein>
    <submittedName>
        <fullName evidence="1">Uncharacterized protein</fullName>
    </submittedName>
</protein>
<name>A0A0A9HLY3_ARUDO</name>
<accession>A0A0A9HLY3</accession>
<dbReference type="AlphaFoldDB" id="A0A0A9HLY3"/>
<reference evidence="1" key="1">
    <citation type="submission" date="2014-09" db="EMBL/GenBank/DDBJ databases">
        <authorList>
            <person name="Magalhaes I.L.F."/>
            <person name="Oliveira U."/>
            <person name="Santos F.R."/>
            <person name="Vidigal T.H.D.A."/>
            <person name="Brescovit A.D."/>
            <person name="Santos A.J."/>
        </authorList>
    </citation>
    <scope>NUCLEOTIDE SEQUENCE</scope>
    <source>
        <tissue evidence="1">Shoot tissue taken approximately 20 cm above the soil surface</tissue>
    </source>
</reference>
<dbReference type="EMBL" id="GBRH01161037">
    <property type="protein sequence ID" value="JAE36859.1"/>
    <property type="molecule type" value="Transcribed_RNA"/>
</dbReference>
<organism evidence="1">
    <name type="scientific">Arundo donax</name>
    <name type="common">Giant reed</name>
    <name type="synonym">Donax arundinaceus</name>
    <dbReference type="NCBI Taxonomy" id="35708"/>
    <lineage>
        <taxon>Eukaryota</taxon>
        <taxon>Viridiplantae</taxon>
        <taxon>Streptophyta</taxon>
        <taxon>Embryophyta</taxon>
        <taxon>Tracheophyta</taxon>
        <taxon>Spermatophyta</taxon>
        <taxon>Magnoliopsida</taxon>
        <taxon>Liliopsida</taxon>
        <taxon>Poales</taxon>
        <taxon>Poaceae</taxon>
        <taxon>PACMAD clade</taxon>
        <taxon>Arundinoideae</taxon>
        <taxon>Arundineae</taxon>
        <taxon>Arundo</taxon>
    </lineage>
</organism>